<feature type="transmembrane region" description="Helical" evidence="6">
    <location>
        <begin position="697"/>
        <end position="716"/>
    </location>
</feature>
<protein>
    <submittedName>
        <fullName evidence="9">E3 ubiquitin-protein ligase DCST1</fullName>
    </submittedName>
</protein>
<comment type="subcellular location">
    <subcellularLocation>
        <location evidence="1">Membrane</location>
        <topology evidence="1">Multi-pass membrane protein</topology>
    </subcellularLocation>
</comment>
<dbReference type="OrthoDB" id="6514499at2759"/>
<keyword evidence="3 6" id="KW-1133">Transmembrane helix</keyword>
<dbReference type="PANTHER" id="PTHR21041:SF17">
    <property type="entry name" value="E3 UBIQUITIN-PROTEIN LIGASE DCST1"/>
    <property type="match status" value="1"/>
</dbReference>
<feature type="transmembrane region" description="Helical" evidence="6">
    <location>
        <begin position="213"/>
        <end position="233"/>
    </location>
</feature>
<keyword evidence="10" id="KW-1185">Reference proteome</keyword>
<feature type="transmembrane region" description="Helical" evidence="6">
    <location>
        <begin position="253"/>
        <end position="274"/>
    </location>
</feature>
<evidence type="ECO:0000313" key="10">
    <source>
        <dbReference type="Proteomes" id="UP000499080"/>
    </source>
</evidence>
<organism evidence="9 10">
    <name type="scientific">Araneus ventricosus</name>
    <name type="common">Orbweaver spider</name>
    <name type="synonym">Epeira ventricosa</name>
    <dbReference type="NCBI Taxonomy" id="182803"/>
    <lineage>
        <taxon>Eukaryota</taxon>
        <taxon>Metazoa</taxon>
        <taxon>Ecdysozoa</taxon>
        <taxon>Arthropoda</taxon>
        <taxon>Chelicerata</taxon>
        <taxon>Arachnida</taxon>
        <taxon>Araneae</taxon>
        <taxon>Araneomorphae</taxon>
        <taxon>Entelegynae</taxon>
        <taxon>Araneoidea</taxon>
        <taxon>Araneidae</taxon>
        <taxon>Araneus</taxon>
    </lineage>
</organism>
<feature type="region of interest" description="Disordered" evidence="5">
    <location>
        <begin position="64"/>
        <end position="108"/>
    </location>
</feature>
<evidence type="ECO:0000256" key="2">
    <source>
        <dbReference type="ARBA" id="ARBA00022692"/>
    </source>
</evidence>
<feature type="transmembrane region" description="Helical" evidence="6">
    <location>
        <begin position="515"/>
        <end position="534"/>
    </location>
</feature>
<proteinExistence type="predicted"/>
<dbReference type="EMBL" id="BGPR01003460">
    <property type="protein sequence ID" value="GBM88420.1"/>
    <property type="molecule type" value="Genomic_DNA"/>
</dbReference>
<evidence type="ECO:0000259" key="8">
    <source>
        <dbReference type="Pfam" id="PF26037"/>
    </source>
</evidence>
<evidence type="ECO:0000256" key="1">
    <source>
        <dbReference type="ARBA" id="ARBA00004141"/>
    </source>
</evidence>
<dbReference type="PANTHER" id="PTHR21041">
    <property type="entry name" value="DENDRITIC CELL-SPECIFIC TRANSMEMBRANE PROTEIN"/>
    <property type="match status" value="1"/>
</dbReference>
<dbReference type="InterPro" id="IPR058842">
    <property type="entry name" value="DCST1_C"/>
</dbReference>
<feature type="transmembrane region" description="Helical" evidence="6">
    <location>
        <begin position="182"/>
        <end position="201"/>
    </location>
</feature>
<evidence type="ECO:0000313" key="9">
    <source>
        <dbReference type="EMBL" id="GBM88420.1"/>
    </source>
</evidence>
<dbReference type="InterPro" id="IPR051856">
    <property type="entry name" value="CSR-E3_Ligase_Protein"/>
</dbReference>
<reference evidence="9 10" key="1">
    <citation type="journal article" date="2019" name="Sci. Rep.">
        <title>Orb-weaving spider Araneus ventricosus genome elucidates the spidroin gene catalogue.</title>
        <authorList>
            <person name="Kono N."/>
            <person name="Nakamura H."/>
            <person name="Ohtoshi R."/>
            <person name="Moran D.A.P."/>
            <person name="Shinohara A."/>
            <person name="Yoshida Y."/>
            <person name="Fujiwara M."/>
            <person name="Mori M."/>
            <person name="Tomita M."/>
            <person name="Arakawa K."/>
        </authorList>
    </citation>
    <scope>NUCLEOTIDE SEQUENCE [LARGE SCALE GENOMIC DNA]</scope>
</reference>
<feature type="compositionally biased region" description="Basic and acidic residues" evidence="5">
    <location>
        <begin position="76"/>
        <end position="88"/>
    </location>
</feature>
<dbReference type="Pfam" id="PF26037">
    <property type="entry name" value="zf-RING_DCST1_C"/>
    <property type="match status" value="1"/>
</dbReference>
<dbReference type="AlphaFoldDB" id="A0A4Y2JEC8"/>
<evidence type="ECO:0000256" key="4">
    <source>
        <dbReference type="ARBA" id="ARBA00023136"/>
    </source>
</evidence>
<name>A0A4Y2JEC8_ARAVE</name>
<evidence type="ECO:0000256" key="3">
    <source>
        <dbReference type="ARBA" id="ARBA00022989"/>
    </source>
</evidence>
<accession>A0A4Y2JEC8</accession>
<gene>
    <name evidence="9" type="primary">DCST1</name>
    <name evidence="9" type="ORF">AVEN_93696_1</name>
</gene>
<dbReference type="InterPro" id="IPR012858">
    <property type="entry name" value="DC_STAMP-like"/>
</dbReference>
<keyword evidence="4 6" id="KW-0472">Membrane</keyword>
<sequence>MEDSGNILGRAFQGYVGASDPLGIRQAIEGFITEDDEKGVQKKTFAERIKNKFRLFRKKEKKEADDVSETSVDTDIQDKKDRDLDRSPQHGKRRASYRPMSLKDSDLNEGKLHSDWLSTDTGTTKSSPDTSTIVDISDEESKTPSVQFQAKRYRKRERGIGKCFTFLCPCLAKLLYSKRHQYKGIKAMLGFPVGVLFGYALHKLVLERLQLSAFASQALGSILALALGIGYAVSTEVRCVCCLTIPSLCGKAGRMYLSTFIITFIILGPIANITSNARESMRVMSCISSLNLNHTVERFKLMFKPVKEIVWDFVGASEKVQKNTKGIEGAYKQIDNEVRDEEEVKVEISETEELDEEIGKESRVNVIKKKFGGLKQKFGSEPESKYGMKSELRCEAIFTKGVKACYKSFGAAYDRCHSYLPIIGYLLCWPMKLTFICDLASSYMGKRSCDSNDAMSPGFGESMETADGVQREFNKELGVQMQYKLDIPPEQVDQITPQDVTASVKHQFEKRKKSLDFFLNMINRILAFTFLYVFNASRKYCNQYLKAIDFDNKYITSYFRHIDARRHKQGKMTLLPLKKGEKKELSEPFRVKLSKEEKHTIVFDTLRLIGELLTVSIMIGFDWIFYEFLMLIQRHANVTYSQTGVHHIKMTIYGDGFVGNLVRSILKGFDKKHTTDEVTSTAACLPHPTQLELRSILIIYGTLLLLFVLTLVQAYLMRTRRAICSFFYPKREKKRILFLYNDRLKKRKSYLKYMRHRIRRMARQQAIALETGVLFSLRHMYPKYFGWLEKFGFGKRKCLVCEEVESRKVPFIICSKDCPFCYCPECWADMKGKCYVCLPDDGDDSPLSEDEFDED</sequence>
<comment type="caution">
    <text evidence="9">The sequence shown here is derived from an EMBL/GenBank/DDBJ whole genome shotgun (WGS) entry which is preliminary data.</text>
</comment>
<evidence type="ECO:0000256" key="5">
    <source>
        <dbReference type="SAM" id="MobiDB-lite"/>
    </source>
</evidence>
<evidence type="ECO:0000256" key="6">
    <source>
        <dbReference type="SAM" id="Phobius"/>
    </source>
</evidence>
<dbReference type="Pfam" id="PF07782">
    <property type="entry name" value="DC_STAMP"/>
    <property type="match status" value="1"/>
</dbReference>
<dbReference type="GO" id="GO:0016020">
    <property type="term" value="C:membrane"/>
    <property type="evidence" value="ECO:0007669"/>
    <property type="project" value="UniProtKB-SubCell"/>
</dbReference>
<feature type="domain" description="Dendritic cell-specific transmembrane protein-like" evidence="7">
    <location>
        <begin position="550"/>
        <end position="740"/>
    </location>
</feature>
<feature type="transmembrane region" description="Helical" evidence="6">
    <location>
        <begin position="612"/>
        <end position="632"/>
    </location>
</feature>
<keyword evidence="2 6" id="KW-0812">Transmembrane</keyword>
<feature type="domain" description="E3 ubiquitin-protein ligase DCST1-like C-terminal" evidence="8">
    <location>
        <begin position="796"/>
        <end position="839"/>
    </location>
</feature>
<dbReference type="Proteomes" id="UP000499080">
    <property type="component" value="Unassembled WGS sequence"/>
</dbReference>
<evidence type="ECO:0000259" key="7">
    <source>
        <dbReference type="Pfam" id="PF07782"/>
    </source>
</evidence>